<evidence type="ECO:0000313" key="3">
    <source>
        <dbReference type="EMBL" id="NDV61398.1"/>
    </source>
</evidence>
<dbReference type="EMBL" id="JAAGNX010000001">
    <property type="protein sequence ID" value="NDV61398.1"/>
    <property type="molecule type" value="Genomic_DNA"/>
</dbReference>
<feature type="compositionally biased region" description="Basic and acidic residues" evidence="1">
    <location>
        <begin position="254"/>
        <end position="263"/>
    </location>
</feature>
<keyword evidence="2" id="KW-0472">Membrane</keyword>
<dbReference type="AlphaFoldDB" id="A0A6B2LXQ8"/>
<keyword evidence="2" id="KW-0812">Transmembrane</keyword>
<evidence type="ECO:0000313" key="4">
    <source>
        <dbReference type="Proteomes" id="UP000478417"/>
    </source>
</evidence>
<dbReference type="Proteomes" id="UP000478417">
    <property type="component" value="Unassembled WGS sequence"/>
</dbReference>
<gene>
    <name evidence="3" type="ORF">G0Q06_02920</name>
</gene>
<evidence type="ECO:0000256" key="1">
    <source>
        <dbReference type="SAM" id="MobiDB-lite"/>
    </source>
</evidence>
<comment type="caution">
    <text evidence="3">The sequence shown here is derived from an EMBL/GenBank/DDBJ whole genome shotgun (WGS) entry which is preliminary data.</text>
</comment>
<feature type="transmembrane region" description="Helical" evidence="2">
    <location>
        <begin position="37"/>
        <end position="63"/>
    </location>
</feature>
<evidence type="ECO:0000256" key="2">
    <source>
        <dbReference type="SAM" id="Phobius"/>
    </source>
</evidence>
<keyword evidence="4" id="KW-1185">Reference proteome</keyword>
<feature type="compositionally biased region" description="Acidic residues" evidence="1">
    <location>
        <begin position="264"/>
        <end position="299"/>
    </location>
</feature>
<name>A0A6B2LXQ8_9BACT</name>
<organism evidence="3 4">
    <name type="scientific">Oceanipulchritudo coccoides</name>
    <dbReference type="NCBI Taxonomy" id="2706888"/>
    <lineage>
        <taxon>Bacteria</taxon>
        <taxon>Pseudomonadati</taxon>
        <taxon>Verrucomicrobiota</taxon>
        <taxon>Opitutia</taxon>
        <taxon>Puniceicoccales</taxon>
        <taxon>Oceanipulchritudinaceae</taxon>
        <taxon>Oceanipulchritudo</taxon>
    </lineage>
</organism>
<accession>A0A6B2LXQ8</accession>
<reference evidence="3 4" key="1">
    <citation type="submission" date="2020-02" db="EMBL/GenBank/DDBJ databases">
        <title>Albibacoteraceae fam. nov., the first described family within the subdivision 4 Verrucomicrobia.</title>
        <authorList>
            <person name="Xi F."/>
        </authorList>
    </citation>
    <scope>NUCLEOTIDE SEQUENCE [LARGE SCALE GENOMIC DNA]</scope>
    <source>
        <strain evidence="3 4">CK1056</strain>
    </source>
</reference>
<dbReference type="RefSeq" id="WP_163962297.1">
    <property type="nucleotide sequence ID" value="NZ_JAAGNX010000001.1"/>
</dbReference>
<feature type="region of interest" description="Disordered" evidence="1">
    <location>
        <begin position="235"/>
        <end position="301"/>
    </location>
</feature>
<keyword evidence="2" id="KW-1133">Transmembrane helix</keyword>
<proteinExistence type="predicted"/>
<sequence length="401" mass="43762">MKDPKALFPFLFASSWLGDLLLTILAFFLAFTHDGPLTPLVFATVGLCILAGNLLPIGSYLIFTRWRAEELRAEQAEATVRVRDALRRSEEVMARLDEADGSLSKTILIARQVPERIAESLHSIEDLSGKLNTLEAATFTELLEGNSSKLEALQKDSHSVQQTIDALKGELGDVPASIGKLMKSSLAQSKKTKTDENDVSLGERLDMVFESLETVQDSLDGLLNRIAELPTAAPEVPVAVPSEESGPDIAGPKPEAEPERVEVIEEEEDGQIIEEPEAEEQIEPEPEPEPVASEQEEMTLGETEAGEDHGAIAPDVVQLSAHAMVGISNKIYIRGDEPWLSWDEGQQMELIGIGEFAWSTDNLKEPIEVALFLNDEIPAEGGNILLEPGKPVDVQPKFPKS</sequence>
<protein>
    <submittedName>
        <fullName evidence="3">Uncharacterized protein</fullName>
    </submittedName>
</protein>
<feature type="compositionally biased region" description="Low complexity" evidence="1">
    <location>
        <begin position="235"/>
        <end position="244"/>
    </location>
</feature>
<feature type="transmembrane region" description="Helical" evidence="2">
    <location>
        <begin position="7"/>
        <end position="31"/>
    </location>
</feature>